<evidence type="ECO:0000313" key="2">
    <source>
        <dbReference type="Proteomes" id="UP000282515"/>
    </source>
</evidence>
<organism evidence="1 2">
    <name type="scientific">Aeromicrobium phragmitis</name>
    <dbReference type="NCBI Taxonomy" id="2478914"/>
    <lineage>
        <taxon>Bacteria</taxon>
        <taxon>Bacillati</taxon>
        <taxon>Actinomycetota</taxon>
        <taxon>Actinomycetes</taxon>
        <taxon>Propionibacteriales</taxon>
        <taxon>Nocardioidaceae</taxon>
        <taxon>Aeromicrobium</taxon>
    </lineage>
</organism>
<dbReference type="Proteomes" id="UP000282515">
    <property type="component" value="Unassembled WGS sequence"/>
</dbReference>
<dbReference type="Pfam" id="PF01663">
    <property type="entry name" value="Phosphodiest"/>
    <property type="match status" value="1"/>
</dbReference>
<dbReference type="GO" id="GO:0016787">
    <property type="term" value="F:hydrolase activity"/>
    <property type="evidence" value="ECO:0007669"/>
    <property type="project" value="UniProtKB-ARBA"/>
</dbReference>
<dbReference type="PANTHER" id="PTHR10151:SF120">
    <property type="entry name" value="BIS(5'-ADENOSYL)-TRIPHOSPHATASE"/>
    <property type="match status" value="1"/>
</dbReference>
<dbReference type="InterPro" id="IPR002591">
    <property type="entry name" value="Phosphodiest/P_Trfase"/>
</dbReference>
<dbReference type="EMBL" id="RDBF01000009">
    <property type="protein sequence ID" value="RLV55244.1"/>
    <property type="molecule type" value="Genomic_DNA"/>
</dbReference>
<dbReference type="SUPFAM" id="SSF53649">
    <property type="entry name" value="Alkaline phosphatase-like"/>
    <property type="match status" value="1"/>
</dbReference>
<comment type="caution">
    <text evidence="1">The sequence shown here is derived from an EMBL/GenBank/DDBJ whole genome shotgun (WGS) entry which is preliminary data.</text>
</comment>
<dbReference type="AlphaFoldDB" id="A0A3L8PJ83"/>
<reference evidence="1 2" key="1">
    <citation type="submission" date="2018-10" db="EMBL/GenBank/DDBJ databases">
        <title>Aeromicrobium sp. 9W16Y-2 whole genome shotgun sequence.</title>
        <authorList>
            <person name="Li F."/>
        </authorList>
    </citation>
    <scope>NUCLEOTIDE SEQUENCE [LARGE SCALE GENOMIC DNA]</scope>
    <source>
        <strain evidence="1 2">9W16Y-2</strain>
    </source>
</reference>
<dbReference type="InterPro" id="IPR017850">
    <property type="entry name" value="Alkaline_phosphatase_core_sf"/>
</dbReference>
<evidence type="ECO:0000313" key="1">
    <source>
        <dbReference type="EMBL" id="RLV55244.1"/>
    </source>
</evidence>
<sequence>MSRAGIWNIFGSVGLALGAEALDAPLELPPARGYVVVVVDGLGEMLLRDHAQLAPWLASQQSIDGVVSTVPSTTSVSLTSLGTGLRPGMHGMPGYTCRIPGTTTVLNTLSWKADVDPETWQPHRTVLARLADDGIAATVVNDRRFADSGLTRCSQRGVPFVGVDSVWERLDAVVEASEGPHRTVVYAYESRLDHTGHGKGVDSQEWREMLQTIDRELEHLRSALPQDVVMLVTADHGMVDIGPDGRFDVDEHPDLRDDVTVLAGEARFRHLYTRTGAEQDVALRWKERLGDQVVVTLREEAEEWFGPLDPAVRPRFGDVLVASLDDFAVFSSRDFSVELSLRGFHGSVTDAEMRIPVLIAP</sequence>
<dbReference type="PANTHER" id="PTHR10151">
    <property type="entry name" value="ECTONUCLEOTIDE PYROPHOSPHATASE/PHOSPHODIESTERASE"/>
    <property type="match status" value="1"/>
</dbReference>
<proteinExistence type="predicted"/>
<dbReference type="Gene3D" id="3.40.720.10">
    <property type="entry name" value="Alkaline Phosphatase, subunit A"/>
    <property type="match status" value="1"/>
</dbReference>
<gene>
    <name evidence="1" type="ORF">D9V41_12135</name>
</gene>
<accession>A0A3L8PJ83</accession>
<dbReference type="OrthoDB" id="9779267at2"/>
<dbReference type="RefSeq" id="WP_121794842.1">
    <property type="nucleotide sequence ID" value="NZ_RDBF01000009.1"/>
</dbReference>
<protein>
    <submittedName>
        <fullName evidence="1">Alkaline phosphatase family protein</fullName>
    </submittedName>
</protein>
<name>A0A3L8PJ83_9ACTN</name>
<keyword evidence="2" id="KW-1185">Reference proteome</keyword>